<feature type="transmembrane region" description="Helical" evidence="8">
    <location>
        <begin position="103"/>
        <end position="124"/>
    </location>
</feature>
<keyword evidence="4 8" id="KW-1003">Cell membrane</keyword>
<evidence type="ECO:0000313" key="10">
    <source>
        <dbReference type="Proteomes" id="UP000218427"/>
    </source>
</evidence>
<dbReference type="PANTHER" id="PTHR30269">
    <property type="entry name" value="TRANSMEMBRANE PROTEIN YFCA"/>
    <property type="match status" value="1"/>
</dbReference>
<dbReference type="EMBL" id="LRFG02000008">
    <property type="protein sequence ID" value="PCO04071.1"/>
    <property type="molecule type" value="Genomic_DNA"/>
</dbReference>
<dbReference type="Proteomes" id="UP000218427">
    <property type="component" value="Unassembled WGS sequence"/>
</dbReference>
<dbReference type="Pfam" id="PF01925">
    <property type="entry name" value="TauE"/>
    <property type="match status" value="1"/>
</dbReference>
<protein>
    <recommendedName>
        <fullName evidence="8">Probable membrane transporter protein</fullName>
    </recommendedName>
</protein>
<dbReference type="InterPro" id="IPR002781">
    <property type="entry name" value="TM_pro_TauE-like"/>
</dbReference>
<proteinExistence type="inferred from homology"/>
<reference evidence="9" key="1">
    <citation type="submission" date="2017-08" db="EMBL/GenBank/DDBJ databases">
        <title>Microbulbifer marisrubri sp. nov., a halophilic alphaproteobacterium isolated from marine sediment of the Yellow Sea, China.</title>
        <authorList>
            <person name="Zhang G."/>
            <person name="Xiong Q."/>
        </authorList>
    </citation>
    <scope>NUCLEOTIDE SEQUENCE [LARGE SCALE GENOMIC DNA]</scope>
    <source>
        <strain evidence="9">WRN-8</strain>
    </source>
</reference>
<gene>
    <name evidence="9" type="ORF">AWR36_015365</name>
</gene>
<evidence type="ECO:0000256" key="1">
    <source>
        <dbReference type="ARBA" id="ARBA00004651"/>
    </source>
</evidence>
<feature type="transmembrane region" description="Helical" evidence="8">
    <location>
        <begin position="252"/>
        <end position="270"/>
    </location>
</feature>
<feature type="transmembrane region" description="Helical" evidence="8">
    <location>
        <begin position="130"/>
        <end position="147"/>
    </location>
</feature>
<evidence type="ECO:0000256" key="6">
    <source>
        <dbReference type="ARBA" id="ARBA00022989"/>
    </source>
</evidence>
<dbReference type="PANTHER" id="PTHR30269:SF37">
    <property type="entry name" value="MEMBRANE TRANSPORTER PROTEIN"/>
    <property type="match status" value="1"/>
</dbReference>
<feature type="transmembrane region" description="Helical" evidence="8">
    <location>
        <begin position="36"/>
        <end position="55"/>
    </location>
</feature>
<evidence type="ECO:0000256" key="8">
    <source>
        <dbReference type="RuleBase" id="RU363041"/>
    </source>
</evidence>
<evidence type="ECO:0000256" key="2">
    <source>
        <dbReference type="ARBA" id="ARBA00009142"/>
    </source>
</evidence>
<keyword evidence="3" id="KW-0813">Transport</keyword>
<keyword evidence="10" id="KW-1185">Reference proteome</keyword>
<dbReference type="InterPro" id="IPR052017">
    <property type="entry name" value="TSUP"/>
</dbReference>
<evidence type="ECO:0000256" key="4">
    <source>
        <dbReference type="ARBA" id="ARBA00022475"/>
    </source>
</evidence>
<name>A0ABX4HVW5_9GAMM</name>
<comment type="similarity">
    <text evidence="2 8">Belongs to the 4-toluene sulfonate uptake permease (TSUP) (TC 2.A.102) family.</text>
</comment>
<feature type="transmembrane region" description="Helical" evidence="8">
    <location>
        <begin position="61"/>
        <end position="83"/>
    </location>
</feature>
<keyword evidence="5 8" id="KW-0812">Transmembrane</keyword>
<evidence type="ECO:0000256" key="5">
    <source>
        <dbReference type="ARBA" id="ARBA00022692"/>
    </source>
</evidence>
<feature type="transmembrane region" description="Helical" evidence="8">
    <location>
        <begin position="159"/>
        <end position="185"/>
    </location>
</feature>
<feature type="transmembrane region" description="Helical" evidence="8">
    <location>
        <begin position="224"/>
        <end position="245"/>
    </location>
</feature>
<comment type="caution">
    <text evidence="9">The sequence shown here is derived from an EMBL/GenBank/DDBJ whole genome shotgun (WGS) entry which is preliminary data.</text>
</comment>
<keyword evidence="7 8" id="KW-0472">Membrane</keyword>
<sequence length="275" mass="29719">MRGRRIPGRDGLLGYTPLSIKPTTGSPVELGELSNLTIALLLFACVISAFVSAVTGGAGGILMFAALNVAIPLRLLVPIHGAVQLINNVARIYYVREYIRWDFCIPFFVGCTLGAVLMTLGLARLDWQELPLVLLAALIFYTVFKPKRLPEIRLAPGQFGWLGLGTGSFGILAGAVDPLLAPFFVRRDLTPKEVVASKSVMQAWCHALKVPAFIYLGFAFSDHLGLILVLAVAAVVGTRIGVALLNRLDSELFFKLMRAALLLAGVRLVYQLTVG</sequence>
<comment type="subcellular location">
    <subcellularLocation>
        <location evidence="1 8">Cell membrane</location>
        <topology evidence="1 8">Multi-pass membrane protein</topology>
    </subcellularLocation>
</comment>
<evidence type="ECO:0000256" key="3">
    <source>
        <dbReference type="ARBA" id="ARBA00022448"/>
    </source>
</evidence>
<accession>A0ABX4HVW5</accession>
<evidence type="ECO:0000313" key="9">
    <source>
        <dbReference type="EMBL" id="PCO04071.1"/>
    </source>
</evidence>
<organism evidence="9 10">
    <name type="scientific">Microbulbifer flavimaris</name>
    <dbReference type="NCBI Taxonomy" id="1781068"/>
    <lineage>
        <taxon>Bacteria</taxon>
        <taxon>Pseudomonadati</taxon>
        <taxon>Pseudomonadota</taxon>
        <taxon>Gammaproteobacteria</taxon>
        <taxon>Cellvibrionales</taxon>
        <taxon>Microbulbiferaceae</taxon>
        <taxon>Microbulbifer</taxon>
    </lineage>
</organism>
<keyword evidence="6 8" id="KW-1133">Transmembrane helix</keyword>
<evidence type="ECO:0000256" key="7">
    <source>
        <dbReference type="ARBA" id="ARBA00023136"/>
    </source>
</evidence>